<dbReference type="EMBL" id="CM042011">
    <property type="protein sequence ID" value="KAI3766226.1"/>
    <property type="molecule type" value="Genomic_DNA"/>
</dbReference>
<gene>
    <name evidence="1" type="ORF">L2E82_16278</name>
</gene>
<evidence type="ECO:0000313" key="1">
    <source>
        <dbReference type="EMBL" id="KAI3766226.1"/>
    </source>
</evidence>
<sequence>MQHYFSRTLSSFDFVFSFIISEKTTPNLTYKASSKKTVAIRIFTIYEQLNFFKASAENHSTAFAGARMDESKKITPVSSNLLPPFQSSQANSSLPISGRTICVTDRKTHSYCSYGFCHSHSCANYTEMIEDVSSANTCTSSSVH</sequence>
<comment type="caution">
    <text evidence="1">The sequence shown here is derived from an EMBL/GenBank/DDBJ whole genome shotgun (WGS) entry which is preliminary data.</text>
</comment>
<reference evidence="1 2" key="2">
    <citation type="journal article" date="2022" name="Mol. Ecol. Resour.">
        <title>The genomes of chicory, endive, great burdock and yacon provide insights into Asteraceae paleo-polyploidization history and plant inulin production.</title>
        <authorList>
            <person name="Fan W."/>
            <person name="Wang S."/>
            <person name="Wang H."/>
            <person name="Wang A."/>
            <person name="Jiang F."/>
            <person name="Liu H."/>
            <person name="Zhao H."/>
            <person name="Xu D."/>
            <person name="Zhang Y."/>
        </authorList>
    </citation>
    <scope>NUCLEOTIDE SEQUENCE [LARGE SCALE GENOMIC DNA]</scope>
    <source>
        <strain evidence="2">cv. Punajuju</strain>
        <tissue evidence="1">Leaves</tissue>
    </source>
</reference>
<keyword evidence="2" id="KW-1185">Reference proteome</keyword>
<evidence type="ECO:0000313" key="2">
    <source>
        <dbReference type="Proteomes" id="UP001055811"/>
    </source>
</evidence>
<reference evidence="2" key="1">
    <citation type="journal article" date="2022" name="Mol. Ecol. Resour.">
        <title>The genomes of chicory, endive, great burdock and yacon provide insights into Asteraceae palaeo-polyploidization history and plant inulin production.</title>
        <authorList>
            <person name="Fan W."/>
            <person name="Wang S."/>
            <person name="Wang H."/>
            <person name="Wang A."/>
            <person name="Jiang F."/>
            <person name="Liu H."/>
            <person name="Zhao H."/>
            <person name="Xu D."/>
            <person name="Zhang Y."/>
        </authorList>
    </citation>
    <scope>NUCLEOTIDE SEQUENCE [LARGE SCALE GENOMIC DNA]</scope>
    <source>
        <strain evidence="2">cv. Punajuju</strain>
    </source>
</reference>
<proteinExistence type="predicted"/>
<organism evidence="1 2">
    <name type="scientific">Cichorium intybus</name>
    <name type="common">Chicory</name>
    <dbReference type="NCBI Taxonomy" id="13427"/>
    <lineage>
        <taxon>Eukaryota</taxon>
        <taxon>Viridiplantae</taxon>
        <taxon>Streptophyta</taxon>
        <taxon>Embryophyta</taxon>
        <taxon>Tracheophyta</taxon>
        <taxon>Spermatophyta</taxon>
        <taxon>Magnoliopsida</taxon>
        <taxon>eudicotyledons</taxon>
        <taxon>Gunneridae</taxon>
        <taxon>Pentapetalae</taxon>
        <taxon>asterids</taxon>
        <taxon>campanulids</taxon>
        <taxon>Asterales</taxon>
        <taxon>Asteraceae</taxon>
        <taxon>Cichorioideae</taxon>
        <taxon>Cichorieae</taxon>
        <taxon>Cichoriinae</taxon>
        <taxon>Cichorium</taxon>
    </lineage>
</organism>
<name>A0ACB9F6A4_CICIN</name>
<accession>A0ACB9F6A4</accession>
<protein>
    <submittedName>
        <fullName evidence="1">Uncharacterized protein</fullName>
    </submittedName>
</protein>
<dbReference type="Proteomes" id="UP001055811">
    <property type="component" value="Linkage Group LG03"/>
</dbReference>